<dbReference type="Proteomes" id="UP000256690">
    <property type="component" value="Unassembled WGS sequence"/>
</dbReference>
<evidence type="ECO:0000313" key="2">
    <source>
        <dbReference type="EMBL" id="RDW59363.1"/>
    </source>
</evidence>
<dbReference type="PANTHER" id="PTHR39474:SF1">
    <property type="entry name" value="FUNGAL SPECIFIC TRANSCRIPTION FACTOR"/>
    <property type="match status" value="1"/>
</dbReference>
<reference evidence="2 3" key="1">
    <citation type="journal article" date="2018" name="IMA Fungus">
        <title>IMA Genome-F 9: Draft genome sequence of Annulohypoxylon stygium, Aspergillus mulundensis, Berkeleyomyces basicola (syn. Thielaviopsis basicola), Ceratocystis smalleyi, two Cercospora beticola strains, Coleophoma cylindrospora, Fusarium fracticaudum, Phialophora cf. hyalina, and Morchella septimelata.</title>
        <authorList>
            <person name="Wingfield B.D."/>
            <person name="Bills G.F."/>
            <person name="Dong Y."/>
            <person name="Huang W."/>
            <person name="Nel W.J."/>
            <person name="Swalarsk-Parry B.S."/>
            <person name="Vaghefi N."/>
            <person name="Wilken P.M."/>
            <person name="An Z."/>
            <person name="de Beer Z.W."/>
            <person name="De Vos L."/>
            <person name="Chen L."/>
            <person name="Duong T.A."/>
            <person name="Gao Y."/>
            <person name="Hammerbacher A."/>
            <person name="Kikkert J.R."/>
            <person name="Li Y."/>
            <person name="Li H."/>
            <person name="Li K."/>
            <person name="Li Q."/>
            <person name="Liu X."/>
            <person name="Ma X."/>
            <person name="Naidoo K."/>
            <person name="Pethybridge S.J."/>
            <person name="Sun J."/>
            <person name="Steenkamp E.T."/>
            <person name="van der Nest M.A."/>
            <person name="van Wyk S."/>
            <person name="Wingfield M.J."/>
            <person name="Xiong C."/>
            <person name="Yue Q."/>
            <person name="Zhang X."/>
        </authorList>
    </citation>
    <scope>NUCLEOTIDE SEQUENCE [LARGE SCALE GENOMIC DNA]</scope>
    <source>
        <strain evidence="2 3">DSM 5745</strain>
    </source>
</reference>
<feature type="region of interest" description="Disordered" evidence="1">
    <location>
        <begin position="1"/>
        <end position="32"/>
    </location>
</feature>
<proteinExistence type="predicted"/>
<dbReference type="STRING" id="1810919.A0A3D8QBY4"/>
<name>A0A3D8QBY4_9EURO</name>
<feature type="compositionally biased region" description="Polar residues" evidence="1">
    <location>
        <begin position="1"/>
        <end position="20"/>
    </location>
</feature>
<accession>A0A3D8QBY4</accession>
<feature type="compositionally biased region" description="Polar residues" evidence="1">
    <location>
        <begin position="88"/>
        <end position="99"/>
    </location>
</feature>
<keyword evidence="3" id="KW-1185">Reference proteome</keyword>
<organism evidence="2 3">
    <name type="scientific">Aspergillus mulundensis</name>
    <dbReference type="NCBI Taxonomy" id="1810919"/>
    <lineage>
        <taxon>Eukaryota</taxon>
        <taxon>Fungi</taxon>
        <taxon>Dikarya</taxon>
        <taxon>Ascomycota</taxon>
        <taxon>Pezizomycotina</taxon>
        <taxon>Eurotiomycetes</taxon>
        <taxon>Eurotiomycetidae</taxon>
        <taxon>Eurotiales</taxon>
        <taxon>Aspergillaceae</taxon>
        <taxon>Aspergillus</taxon>
        <taxon>Aspergillus subgen. Nidulantes</taxon>
    </lineage>
</organism>
<evidence type="ECO:0000256" key="1">
    <source>
        <dbReference type="SAM" id="MobiDB-lite"/>
    </source>
</evidence>
<comment type="caution">
    <text evidence="2">The sequence shown here is derived from an EMBL/GenBank/DDBJ whole genome shotgun (WGS) entry which is preliminary data.</text>
</comment>
<protein>
    <submittedName>
        <fullName evidence="2">Uncharacterized protein</fullName>
    </submittedName>
</protein>
<dbReference type="GeneID" id="38121428"/>
<feature type="region of interest" description="Disordered" evidence="1">
    <location>
        <begin position="73"/>
        <end position="99"/>
    </location>
</feature>
<dbReference type="AlphaFoldDB" id="A0A3D8QBY4"/>
<dbReference type="PANTHER" id="PTHR39474">
    <property type="entry name" value="UNNAMED PRODUCT"/>
    <property type="match status" value="1"/>
</dbReference>
<dbReference type="RefSeq" id="XP_026598397.1">
    <property type="nucleotide sequence ID" value="XM_026753074.1"/>
</dbReference>
<dbReference type="EMBL" id="PVWQ01000019">
    <property type="protein sequence ID" value="RDW59363.1"/>
    <property type="molecule type" value="Genomic_DNA"/>
</dbReference>
<dbReference type="OrthoDB" id="4590138at2759"/>
<evidence type="ECO:0000313" key="3">
    <source>
        <dbReference type="Proteomes" id="UP000256690"/>
    </source>
</evidence>
<gene>
    <name evidence="2" type="ORF">DSM5745_11058</name>
</gene>
<sequence length="99" mass="11065">MSAQHSIPEQQSQPKNQEQDQSFEKKPILALPDASFASDTTQLDVNDGTLARIANWAQMTEIERRNTLRVLGKRNKERMDKLKAQGQALGQTQEGGEAD</sequence>